<evidence type="ECO:0000256" key="5">
    <source>
        <dbReference type="PROSITE-ProRule" id="PRU00560"/>
    </source>
</evidence>
<feature type="region of interest" description="Disordered" evidence="6">
    <location>
        <begin position="11"/>
        <end position="48"/>
    </location>
</feature>
<evidence type="ECO:0000259" key="7">
    <source>
        <dbReference type="PROSITE" id="PS51198"/>
    </source>
</evidence>
<gene>
    <name evidence="8" type="ORF">J5V96_13875</name>
</gene>
<reference evidence="8" key="1">
    <citation type="submission" date="2021-03" db="EMBL/GenBank/DDBJ databases">
        <title>Microbacterium sp. nov., a novel actinobacterium isolated from cow dung.</title>
        <authorList>
            <person name="Zhang L."/>
        </authorList>
    </citation>
    <scope>NUCLEOTIDE SEQUENCE</scope>
    <source>
        <strain evidence="8">NEAU-LLB</strain>
    </source>
</reference>
<accession>A0A939QKH5</accession>
<keyword evidence="1 5" id="KW-0547">Nucleotide-binding</keyword>
<feature type="binding site" evidence="5">
    <location>
        <begin position="267"/>
        <end position="274"/>
    </location>
    <ligand>
        <name>ATP</name>
        <dbReference type="ChEBI" id="CHEBI:30616"/>
    </ligand>
</feature>
<dbReference type="GO" id="GO:0005829">
    <property type="term" value="C:cytosol"/>
    <property type="evidence" value="ECO:0007669"/>
    <property type="project" value="TreeGrafter"/>
</dbReference>
<dbReference type="SUPFAM" id="SSF52540">
    <property type="entry name" value="P-loop containing nucleoside triphosphate hydrolases"/>
    <property type="match status" value="1"/>
</dbReference>
<evidence type="ECO:0000313" key="8">
    <source>
        <dbReference type="EMBL" id="MBO3664582.1"/>
    </source>
</evidence>
<dbReference type="Proteomes" id="UP000680132">
    <property type="component" value="Unassembled WGS sequence"/>
</dbReference>
<name>A0A939QKH5_9MICO</name>
<dbReference type="GO" id="GO:0016787">
    <property type="term" value="F:hydrolase activity"/>
    <property type="evidence" value="ECO:0007669"/>
    <property type="project" value="UniProtKB-UniRule"/>
</dbReference>
<keyword evidence="4 5" id="KW-0067">ATP-binding</keyword>
<evidence type="ECO:0000256" key="3">
    <source>
        <dbReference type="ARBA" id="ARBA00022806"/>
    </source>
</evidence>
<organism evidence="8 9">
    <name type="scientific">Microbacterium stercoris</name>
    <dbReference type="NCBI Taxonomy" id="2820289"/>
    <lineage>
        <taxon>Bacteria</taxon>
        <taxon>Bacillati</taxon>
        <taxon>Actinomycetota</taxon>
        <taxon>Actinomycetes</taxon>
        <taxon>Micrococcales</taxon>
        <taxon>Microbacteriaceae</taxon>
        <taxon>Microbacterium</taxon>
    </lineage>
</organism>
<dbReference type="GO" id="GO:0003677">
    <property type="term" value="F:DNA binding"/>
    <property type="evidence" value="ECO:0007669"/>
    <property type="project" value="InterPro"/>
</dbReference>
<evidence type="ECO:0000256" key="1">
    <source>
        <dbReference type="ARBA" id="ARBA00022741"/>
    </source>
</evidence>
<sequence>MRVILGATLAGRASAEHSGGRRSTGREPPALPGYGRGGALPQGPRPGAEWPVPYRLEASVLPFDLNAHPAKSDPALIADDVAQFARIGASLARQIDDLEARLAEQRRAPAGHGQAALDRDLEIHRLTARLRMLRRFGLDLCLGRIVGEDGTLYIGRLALTDDAGDPLLVDWRAPAAEPFFGATHAHPMGLSTRRRYRWSGGRITDYWDEAFTADALAARAALDDQSAFIASLGASRSPRMRDVLGTIQADQDAIIRAGSDGALVVDGGPGTGKTVVALHRAAYLLYADPRMQAGRGGVLFVGPSQAYADYVADILPGLGEEGVRIATLGDLVPEGSAAVDDPDQRVARLKADARMERAIEIAVRLRENLPTRTVTLETRWGDLRVTPADWSEAFAAIDPGANHNEARGQAWDALLETLIERAAAVVLPADDDLDAGDDRWGDEGWGDAGTTAWDDERRAEERSAGFDAEEDFDAFGLAGEGDDAMRAALAENERLRAAFDAAWPLLDPVALVHALWTDAALLGRVASWLAPDEVAALQRAADAPWTRADLSLLDVARLRVGDPELAIRRRRAEAEAAAERARMNDVVDDLIQNDQSDMRVMSMLRGQDLRSTLAVPAVAVDPGDPLAGPFAHIVVDEAQELTDAEWRMLLRRNPARSFTVVGDRAQARHGFTQTWHERLAVAGLRHVELAALTVNYRTPEEVMAEAAPVIRAVFPDANVPRSIRSSGIPVRRGATGERDAVLTEWLATHEEGVAAVIGDPTFDGSGRVRSLDPIEAKGLEFDLVVLVDPDRWGDGIEGTVDRYVAMTRSTRELVILSGS</sequence>
<keyword evidence="9" id="KW-1185">Reference proteome</keyword>
<protein>
    <submittedName>
        <fullName evidence="8">AAA family ATPase</fullName>
    </submittedName>
</protein>
<proteinExistence type="predicted"/>
<keyword evidence="3 5" id="KW-0347">Helicase</keyword>
<dbReference type="GO" id="GO:0005524">
    <property type="term" value="F:ATP binding"/>
    <property type="evidence" value="ECO:0007669"/>
    <property type="project" value="UniProtKB-UniRule"/>
</dbReference>
<dbReference type="PANTHER" id="PTHR11070">
    <property type="entry name" value="UVRD / RECB / PCRA DNA HELICASE FAMILY MEMBER"/>
    <property type="match status" value="1"/>
</dbReference>
<comment type="caution">
    <text evidence="8">The sequence shown here is derived from an EMBL/GenBank/DDBJ whole genome shotgun (WGS) entry which is preliminary data.</text>
</comment>
<dbReference type="GO" id="GO:0000725">
    <property type="term" value="P:recombinational repair"/>
    <property type="evidence" value="ECO:0007669"/>
    <property type="project" value="TreeGrafter"/>
</dbReference>
<dbReference type="Gene3D" id="3.40.50.300">
    <property type="entry name" value="P-loop containing nucleotide triphosphate hydrolases"/>
    <property type="match status" value="2"/>
</dbReference>
<evidence type="ECO:0000256" key="2">
    <source>
        <dbReference type="ARBA" id="ARBA00022801"/>
    </source>
</evidence>
<feature type="domain" description="UvrD-like helicase ATP-binding" evidence="7">
    <location>
        <begin position="246"/>
        <end position="699"/>
    </location>
</feature>
<dbReference type="EMBL" id="JAGFOA010000006">
    <property type="protein sequence ID" value="MBO3664582.1"/>
    <property type="molecule type" value="Genomic_DNA"/>
</dbReference>
<evidence type="ECO:0000256" key="6">
    <source>
        <dbReference type="SAM" id="MobiDB-lite"/>
    </source>
</evidence>
<dbReference type="InterPro" id="IPR014016">
    <property type="entry name" value="UvrD-like_ATP-bd"/>
</dbReference>
<evidence type="ECO:0000256" key="4">
    <source>
        <dbReference type="ARBA" id="ARBA00022840"/>
    </source>
</evidence>
<dbReference type="PROSITE" id="PS51198">
    <property type="entry name" value="UVRD_HELICASE_ATP_BIND"/>
    <property type="match status" value="1"/>
</dbReference>
<dbReference type="PANTHER" id="PTHR11070:SF45">
    <property type="entry name" value="DNA 3'-5' HELICASE"/>
    <property type="match status" value="1"/>
</dbReference>
<dbReference type="InterPro" id="IPR027417">
    <property type="entry name" value="P-loop_NTPase"/>
</dbReference>
<dbReference type="AlphaFoldDB" id="A0A939QKH5"/>
<keyword evidence="2 5" id="KW-0378">Hydrolase</keyword>
<evidence type="ECO:0000313" key="9">
    <source>
        <dbReference type="Proteomes" id="UP000680132"/>
    </source>
</evidence>
<dbReference type="GO" id="GO:0043138">
    <property type="term" value="F:3'-5' DNA helicase activity"/>
    <property type="evidence" value="ECO:0007669"/>
    <property type="project" value="TreeGrafter"/>
</dbReference>
<dbReference type="InterPro" id="IPR000212">
    <property type="entry name" value="DNA_helicase_UvrD/REP"/>
</dbReference>